<dbReference type="AlphaFoldDB" id="A0AAV7T380"/>
<dbReference type="Proteomes" id="UP001066276">
    <property type="component" value="Chromosome 4_1"/>
</dbReference>
<feature type="compositionally biased region" description="Basic and acidic residues" evidence="1">
    <location>
        <begin position="43"/>
        <end position="56"/>
    </location>
</feature>
<dbReference type="EMBL" id="JANPWB010000007">
    <property type="protein sequence ID" value="KAJ1170806.1"/>
    <property type="molecule type" value="Genomic_DNA"/>
</dbReference>
<name>A0AAV7T380_PLEWA</name>
<sequence>MGTPTEARYAEFRVPLQKGTTDSGGDGKEFSQRRLKQTTLRKPGKDAQKERAETRRQALTATTLEGRGLTSVVQNVPLPAGAQGFSVTILRMLELVLKVKENDESHVSIRCSGFHYRHSAVTTR</sequence>
<evidence type="ECO:0000313" key="3">
    <source>
        <dbReference type="Proteomes" id="UP001066276"/>
    </source>
</evidence>
<protein>
    <submittedName>
        <fullName evidence="2">Uncharacterized protein</fullName>
    </submittedName>
</protein>
<keyword evidence="3" id="KW-1185">Reference proteome</keyword>
<comment type="caution">
    <text evidence="2">The sequence shown here is derived from an EMBL/GenBank/DDBJ whole genome shotgun (WGS) entry which is preliminary data.</text>
</comment>
<feature type="region of interest" description="Disordered" evidence="1">
    <location>
        <begin position="1"/>
        <end position="61"/>
    </location>
</feature>
<evidence type="ECO:0000256" key="1">
    <source>
        <dbReference type="SAM" id="MobiDB-lite"/>
    </source>
</evidence>
<evidence type="ECO:0000313" key="2">
    <source>
        <dbReference type="EMBL" id="KAJ1170806.1"/>
    </source>
</evidence>
<accession>A0AAV7T380</accession>
<reference evidence="2" key="1">
    <citation type="journal article" date="2022" name="bioRxiv">
        <title>Sequencing and chromosome-scale assembly of the giantPleurodeles waltlgenome.</title>
        <authorList>
            <person name="Brown T."/>
            <person name="Elewa A."/>
            <person name="Iarovenko S."/>
            <person name="Subramanian E."/>
            <person name="Araus A.J."/>
            <person name="Petzold A."/>
            <person name="Susuki M."/>
            <person name="Suzuki K.-i.T."/>
            <person name="Hayashi T."/>
            <person name="Toyoda A."/>
            <person name="Oliveira C."/>
            <person name="Osipova E."/>
            <person name="Leigh N.D."/>
            <person name="Simon A."/>
            <person name="Yun M.H."/>
        </authorList>
    </citation>
    <scope>NUCLEOTIDE SEQUENCE</scope>
    <source>
        <strain evidence="2">20211129_DDA</strain>
        <tissue evidence="2">Liver</tissue>
    </source>
</reference>
<organism evidence="2 3">
    <name type="scientific">Pleurodeles waltl</name>
    <name type="common">Iberian ribbed newt</name>
    <dbReference type="NCBI Taxonomy" id="8319"/>
    <lineage>
        <taxon>Eukaryota</taxon>
        <taxon>Metazoa</taxon>
        <taxon>Chordata</taxon>
        <taxon>Craniata</taxon>
        <taxon>Vertebrata</taxon>
        <taxon>Euteleostomi</taxon>
        <taxon>Amphibia</taxon>
        <taxon>Batrachia</taxon>
        <taxon>Caudata</taxon>
        <taxon>Salamandroidea</taxon>
        <taxon>Salamandridae</taxon>
        <taxon>Pleurodelinae</taxon>
        <taxon>Pleurodeles</taxon>
    </lineage>
</organism>
<gene>
    <name evidence="2" type="ORF">NDU88_002677</name>
</gene>
<proteinExistence type="predicted"/>